<name>A0A5C5Z520_9BACT</name>
<dbReference type="InterPro" id="IPR008930">
    <property type="entry name" value="Terpenoid_cyclase/PrenylTrfase"/>
</dbReference>
<keyword evidence="2" id="KW-1185">Reference proteome</keyword>
<evidence type="ECO:0008006" key="3">
    <source>
        <dbReference type="Google" id="ProtNLM"/>
    </source>
</evidence>
<protein>
    <recommendedName>
        <fullName evidence="3">Prenyltransferase and squalene oxidase repeat protein</fullName>
    </recommendedName>
</protein>
<dbReference type="OrthoDB" id="5451915at2"/>
<comment type="caution">
    <text evidence="1">The sequence shown here is derived from an EMBL/GenBank/DDBJ whole genome shotgun (WGS) entry which is preliminary data.</text>
</comment>
<dbReference type="Proteomes" id="UP000315010">
    <property type="component" value="Unassembled WGS sequence"/>
</dbReference>
<reference evidence="1 2" key="1">
    <citation type="submission" date="2019-02" db="EMBL/GenBank/DDBJ databases">
        <title>Deep-cultivation of Planctomycetes and their phenomic and genomic characterization uncovers novel biology.</title>
        <authorList>
            <person name="Wiegand S."/>
            <person name="Jogler M."/>
            <person name="Boedeker C."/>
            <person name="Pinto D."/>
            <person name="Vollmers J."/>
            <person name="Rivas-Marin E."/>
            <person name="Kohn T."/>
            <person name="Peeters S.H."/>
            <person name="Heuer A."/>
            <person name="Rast P."/>
            <person name="Oberbeckmann S."/>
            <person name="Bunk B."/>
            <person name="Jeske O."/>
            <person name="Meyerdierks A."/>
            <person name="Storesund J.E."/>
            <person name="Kallscheuer N."/>
            <person name="Luecker S."/>
            <person name="Lage O.M."/>
            <person name="Pohl T."/>
            <person name="Merkel B.J."/>
            <person name="Hornburger P."/>
            <person name="Mueller R.-W."/>
            <person name="Bruemmer F."/>
            <person name="Labrenz M."/>
            <person name="Spormann A.M."/>
            <person name="Op Den Camp H."/>
            <person name="Overmann J."/>
            <person name="Amann R."/>
            <person name="Jetten M.S.M."/>
            <person name="Mascher T."/>
            <person name="Medema M.H."/>
            <person name="Devos D.P."/>
            <person name="Kaster A.-K."/>
            <person name="Ovreas L."/>
            <person name="Rohde M."/>
            <person name="Galperin M.Y."/>
            <person name="Jogler C."/>
        </authorList>
    </citation>
    <scope>NUCLEOTIDE SEQUENCE [LARGE SCALE GENOMIC DNA]</scope>
    <source>
        <strain evidence="1 2">CA13</strain>
    </source>
</reference>
<dbReference type="Gene3D" id="1.50.10.20">
    <property type="match status" value="1"/>
</dbReference>
<dbReference type="RefSeq" id="WP_146398906.1">
    <property type="nucleotide sequence ID" value="NZ_SJPJ01000001.1"/>
</dbReference>
<evidence type="ECO:0000313" key="1">
    <source>
        <dbReference type="EMBL" id="TWT82418.1"/>
    </source>
</evidence>
<evidence type="ECO:0000313" key="2">
    <source>
        <dbReference type="Proteomes" id="UP000315010"/>
    </source>
</evidence>
<dbReference type="EMBL" id="SJPJ01000001">
    <property type="protein sequence ID" value="TWT82418.1"/>
    <property type="molecule type" value="Genomic_DNA"/>
</dbReference>
<organism evidence="1 2">
    <name type="scientific">Novipirellula herctigrandis</name>
    <dbReference type="NCBI Taxonomy" id="2527986"/>
    <lineage>
        <taxon>Bacteria</taxon>
        <taxon>Pseudomonadati</taxon>
        <taxon>Planctomycetota</taxon>
        <taxon>Planctomycetia</taxon>
        <taxon>Pirellulales</taxon>
        <taxon>Pirellulaceae</taxon>
        <taxon>Novipirellula</taxon>
    </lineage>
</organism>
<sequence length="327" mass="36416">MDLPSKQTSTQLMDVNLSDWLVEQKKRLAAEPIGGYAPGESPMAEPVALAAITACAYDLSETASTLCHYMQQAQNRDGSVSVGLNTEGPFWTTSLACIAWRQFELHWPELANPWCRDSYRRGLDFLFQIRGEKVLGGDTFGHDTQLVGWPWVEGTHSWIEPTAMALMAMRHCGAADHPRAIEAFKLLSDRQLPTGGANYGNTFVLGNKLRPHVLPSAMCIVAVHRVTPIPESFDATIRYLENELNRPMAAISLAWTIHALVSSRWNNVTPFDLELDWPLRAAINRLRTIEVNPYRQNLLMLAARMQQSPLLAVEPDSFFGLASGVKS</sequence>
<gene>
    <name evidence="1" type="ORF">CA13_38810</name>
</gene>
<dbReference type="AlphaFoldDB" id="A0A5C5Z520"/>
<dbReference type="SUPFAM" id="SSF48239">
    <property type="entry name" value="Terpenoid cyclases/Protein prenyltransferases"/>
    <property type="match status" value="1"/>
</dbReference>
<accession>A0A5C5Z520</accession>
<proteinExistence type="predicted"/>